<accession>A0AAV1U4E1</accession>
<proteinExistence type="predicted"/>
<protein>
    <submittedName>
        <fullName evidence="1">Uncharacterized protein</fullName>
    </submittedName>
</protein>
<name>A0AAV1U4E1_9STRA</name>
<reference evidence="1" key="1">
    <citation type="submission" date="2024-01" db="EMBL/GenBank/DDBJ databases">
        <authorList>
            <person name="Webb A."/>
        </authorList>
    </citation>
    <scope>NUCLEOTIDE SEQUENCE</scope>
    <source>
        <strain evidence="1">Pm1</strain>
    </source>
</reference>
<dbReference type="EMBL" id="CAKLBY020000153">
    <property type="protein sequence ID" value="CAK7929345.1"/>
    <property type="molecule type" value="Genomic_DNA"/>
</dbReference>
<evidence type="ECO:0000313" key="1">
    <source>
        <dbReference type="EMBL" id="CAK7929345.1"/>
    </source>
</evidence>
<gene>
    <name evidence="1" type="ORF">PM001_LOCUS14495</name>
</gene>
<dbReference type="Proteomes" id="UP001162060">
    <property type="component" value="Unassembled WGS sequence"/>
</dbReference>
<organism evidence="1 2">
    <name type="scientific">Peronospora matthiolae</name>
    <dbReference type="NCBI Taxonomy" id="2874970"/>
    <lineage>
        <taxon>Eukaryota</taxon>
        <taxon>Sar</taxon>
        <taxon>Stramenopiles</taxon>
        <taxon>Oomycota</taxon>
        <taxon>Peronosporomycetes</taxon>
        <taxon>Peronosporales</taxon>
        <taxon>Peronosporaceae</taxon>
        <taxon>Peronospora</taxon>
    </lineage>
</organism>
<dbReference type="AlphaFoldDB" id="A0AAV1U4E1"/>
<sequence length="131" mass="14918">MATSLIALGKPMLQCCRLAEKNNRHAVIINNDVVMYVQIKQNALVVDRGVAKQRSRGLKDVIMCAIGESQSPETTVQKGSHMSFHRRFRQLNYNDVKRLTANPVNRLQLTDKVRQYCLKWAEGKHSKSARP</sequence>
<comment type="caution">
    <text evidence="1">The sequence shown here is derived from an EMBL/GenBank/DDBJ whole genome shotgun (WGS) entry which is preliminary data.</text>
</comment>
<evidence type="ECO:0000313" key="2">
    <source>
        <dbReference type="Proteomes" id="UP001162060"/>
    </source>
</evidence>